<dbReference type="InterPro" id="IPR007083">
    <property type="entry name" value="RNA_pol_Rpb1_4"/>
</dbReference>
<dbReference type="InterPro" id="IPR015699">
    <property type="entry name" value="DNA-dir_RNA_pol1_lsu_N"/>
</dbReference>
<evidence type="ECO:0000256" key="4">
    <source>
        <dbReference type="ARBA" id="ARBA00022478"/>
    </source>
</evidence>
<evidence type="ECO:0000256" key="12">
    <source>
        <dbReference type="ARBA" id="ARBA00048552"/>
    </source>
</evidence>
<keyword evidence="11" id="KW-0539">Nucleus</keyword>
<dbReference type="GO" id="GO:0046872">
    <property type="term" value="F:metal ion binding"/>
    <property type="evidence" value="ECO:0007669"/>
    <property type="project" value="UniProtKB-KW"/>
</dbReference>
<comment type="subunit">
    <text evidence="3">Component of the RNA polymerase I (Pol I) complex consisting of at least 13 subunits.</text>
</comment>
<evidence type="ECO:0000256" key="14">
    <source>
        <dbReference type="RuleBase" id="RU004279"/>
    </source>
</evidence>
<proteinExistence type="inferred from homology"/>
<dbReference type="GO" id="GO:0005736">
    <property type="term" value="C:RNA polymerase I complex"/>
    <property type="evidence" value="ECO:0007669"/>
    <property type="project" value="TreeGrafter"/>
</dbReference>
<dbReference type="Pfam" id="PF04998">
    <property type="entry name" value="RNA_pol_Rpb1_5"/>
    <property type="match status" value="1"/>
</dbReference>
<feature type="compositionally biased region" description="Basic and acidic residues" evidence="15">
    <location>
        <begin position="141"/>
        <end position="153"/>
    </location>
</feature>
<dbReference type="Pfam" id="PF04997">
    <property type="entry name" value="RNA_pol_Rpb1_1"/>
    <property type="match status" value="1"/>
</dbReference>
<feature type="compositionally biased region" description="Basic and acidic residues" evidence="15">
    <location>
        <begin position="1379"/>
        <end position="1392"/>
    </location>
</feature>
<dbReference type="Gene3D" id="4.10.860.120">
    <property type="entry name" value="RNA polymerase II, clamp domain"/>
    <property type="match status" value="1"/>
</dbReference>
<dbReference type="Gene3D" id="2.40.40.20">
    <property type="match status" value="1"/>
</dbReference>
<dbReference type="InterPro" id="IPR042102">
    <property type="entry name" value="RNA_pol_Rpb1_3_sf"/>
</dbReference>
<evidence type="ECO:0000256" key="8">
    <source>
        <dbReference type="ARBA" id="ARBA00022833"/>
    </source>
</evidence>
<dbReference type="OrthoDB" id="270392at2759"/>
<evidence type="ECO:0000256" key="6">
    <source>
        <dbReference type="ARBA" id="ARBA00022695"/>
    </source>
</evidence>
<dbReference type="SUPFAM" id="SSF64484">
    <property type="entry name" value="beta and beta-prime subunits of DNA dependent RNA-polymerase"/>
    <property type="match status" value="1"/>
</dbReference>
<dbReference type="Gene3D" id="1.10.274.100">
    <property type="entry name" value="RNA polymerase Rpb1, domain 3"/>
    <property type="match status" value="1"/>
</dbReference>
<dbReference type="Gene3D" id="3.30.70.2850">
    <property type="match status" value="1"/>
</dbReference>
<evidence type="ECO:0000256" key="13">
    <source>
        <dbReference type="ARBA" id="ARBA00053996"/>
    </source>
</evidence>
<comment type="function">
    <text evidence="13">DNA-dependent RNA polymerase catalyzes the transcription of DNA into RNA using the four ribonucleoside triphosphates as substrates. Largest and catalytic core component of RNA polymerase I which synthesizes ribosomal RNA precursors. Forms the polymerase active center together with the second largest subunit. A single stranded DNA template strand of the promoter is positioned within the central active site cleft of Pol I. A bridging helix emanates from RPA1 and crosses the cleft near the catalytic site and is thought to promote translocation of Pol I by acting as a ratchet that moves the RNA-DNA hybrid through the active site by switching from straight to bent conformations at each step of nucleotide addition.</text>
</comment>
<dbReference type="InterPro" id="IPR038120">
    <property type="entry name" value="Rpb1_funnel_sf"/>
</dbReference>
<evidence type="ECO:0000259" key="16">
    <source>
        <dbReference type="SMART" id="SM00663"/>
    </source>
</evidence>
<dbReference type="InterPro" id="IPR007066">
    <property type="entry name" value="RNA_pol_Rpb1_3"/>
</dbReference>
<keyword evidence="7" id="KW-0479">Metal-binding</keyword>
<dbReference type="GO" id="GO:0006351">
    <property type="term" value="P:DNA-templated transcription"/>
    <property type="evidence" value="ECO:0007669"/>
    <property type="project" value="InterPro"/>
</dbReference>
<keyword evidence="6 14" id="KW-0548">Nucleotidyltransferase</keyword>
<evidence type="ECO:0000313" key="17">
    <source>
        <dbReference type="EMBL" id="KAF2445807.1"/>
    </source>
</evidence>
<dbReference type="PANTHER" id="PTHR19376:SF11">
    <property type="entry name" value="DNA-DIRECTED RNA POLYMERASE I SUBUNIT RPA1"/>
    <property type="match status" value="1"/>
</dbReference>
<dbReference type="Gene3D" id="1.10.357.120">
    <property type="match status" value="1"/>
</dbReference>
<dbReference type="InterPro" id="IPR006592">
    <property type="entry name" value="RNA_pol_N"/>
</dbReference>
<dbReference type="Pfam" id="PF00623">
    <property type="entry name" value="RNA_pol_Rpb1_2"/>
    <property type="match status" value="1"/>
</dbReference>
<dbReference type="Pfam" id="PF05000">
    <property type="entry name" value="RNA_pol_Rpb1_4"/>
    <property type="match status" value="1"/>
</dbReference>
<evidence type="ECO:0000256" key="9">
    <source>
        <dbReference type="ARBA" id="ARBA00022842"/>
    </source>
</evidence>
<keyword evidence="10 14" id="KW-0804">Transcription</keyword>
<reference evidence="17" key="1">
    <citation type="journal article" date="2020" name="Stud. Mycol.">
        <title>101 Dothideomycetes genomes: a test case for predicting lifestyles and emergence of pathogens.</title>
        <authorList>
            <person name="Haridas S."/>
            <person name="Albert R."/>
            <person name="Binder M."/>
            <person name="Bloem J."/>
            <person name="Labutti K."/>
            <person name="Salamov A."/>
            <person name="Andreopoulos B."/>
            <person name="Baker S."/>
            <person name="Barry K."/>
            <person name="Bills G."/>
            <person name="Bluhm B."/>
            <person name="Cannon C."/>
            <person name="Castanera R."/>
            <person name="Culley D."/>
            <person name="Daum C."/>
            <person name="Ezra D."/>
            <person name="Gonzalez J."/>
            <person name="Henrissat B."/>
            <person name="Kuo A."/>
            <person name="Liang C."/>
            <person name="Lipzen A."/>
            <person name="Lutzoni F."/>
            <person name="Magnuson J."/>
            <person name="Mondo S."/>
            <person name="Nolan M."/>
            <person name="Ohm R."/>
            <person name="Pangilinan J."/>
            <person name="Park H.-J."/>
            <person name="Ramirez L."/>
            <person name="Alfaro M."/>
            <person name="Sun H."/>
            <person name="Tritt A."/>
            <person name="Yoshinaga Y."/>
            <person name="Zwiers L.-H."/>
            <person name="Turgeon B."/>
            <person name="Goodwin S."/>
            <person name="Spatafora J."/>
            <person name="Crous P."/>
            <person name="Grigoriev I."/>
        </authorList>
    </citation>
    <scope>NUCLEOTIDE SEQUENCE</scope>
    <source>
        <strain evidence="17">CBS 690.94</strain>
    </source>
</reference>
<dbReference type="EMBL" id="MU001499">
    <property type="protein sequence ID" value="KAF2445807.1"/>
    <property type="molecule type" value="Genomic_DNA"/>
</dbReference>
<dbReference type="InterPro" id="IPR045867">
    <property type="entry name" value="DNA-dir_RpoC_beta_prime"/>
</dbReference>
<evidence type="ECO:0000256" key="15">
    <source>
        <dbReference type="SAM" id="MobiDB-lite"/>
    </source>
</evidence>
<dbReference type="FunFam" id="3.30.1490.180:FF:000003">
    <property type="entry name" value="DNA-directed RNA polymerase subunit"/>
    <property type="match status" value="1"/>
</dbReference>
<sequence>MNPSLPVASAISGVEFQFFSAQDIRTVSVKRISNPTTFDSLLHPVPGGLHDAALGSFLDNLCATCGLTTMNGCPGHCGHIELPVPVYHISFLDQLLRVLRGQCCYCHHFKLSRAQVSEYAAKLRLLRHGLIEEANGMHEHIDVNKGKTSKQVDSDDDDQDEDGIIAERNTYVKKCIKRAGISKHDAHSRNNMTEAVSDARRQVIKDFYTAISVGKKCKNCQGVNPTFRKDRSVKIFRKNLSEKERVQMATLEKRMENPLDILRRRDERAKKQTVHDDEGVADLSEEDDIADMLDAQEADGTLVASESMTASKTKTKSAAAARDNVQEYINASEVHAHMVLLFENEAEILRLLYSPYARSKASIAEVNADMFFFRNVIVPPNKYRMEDKTGDSIAENARNSLYKNVLNACESMRQITREMRGAENEAGYRRRDFGDLQNIWVTLQGAVNSLVDKDANPASGLAGKNSADGVKQLLEKKEGLFRKNMMGKRVNFAARSVISPDPNIETNEIGVPPVFAQKLTFPEPVTNHNFYDMKEAVLNGPDKWPGAVAIENEYGQVVSLRKKNYEERQALANQLLAPSNAFLNGSKNKKVHRHLVNGDVVIMNRQPTLHKPSMMAHRARVLPGERTIRMHYANCNTYNADFDGDEMNMHFPQNELARAEANLVANTDNQYLSATAGKPLRGLIQDHISMGVWLTSKDMFFTREEYQELLYSCLRPENGHTTSGTLVTLEPTIWKPRPLWTGKQLITTVLKNIQPADYHGLTLTSKSQTSKNLWGPFTEEQEVIIQDGELLCGIIDKSQIGPAGGGLVNGIYEAHGARSAGQVLSVLGRLLTRLLNMRAFSCGVEDLILTREGDEARLQELRKAEKVGFQVASSYVTLDPSKIQPTNKELKRRLEQVLRDESKSKTLDMLSNAASAKISSAVTAACLPHQLIKLFPKNQMQTMTGSGAKGSLVNANQISCNLGQQVLEGRRVPVMISGKSLPCFKPYETSVRAGGYVVNRFLTGIRPQEYYFHTMAGREGLIDTAVKTSRSGYLQRCVIKGLEGLRVEYDTSVRDSDGTMVQFLYGEDGLDTTKQKYLNDFKFQAENFWSLTESLQLGDAYGKVFSEEATEYTKSAYKKYKKSGKLSAKGPALAEYPPSRFSGSTSEVFYAAKADYCDANPDGLIKKKKSDESGDILRRNFERILDVKYLRSLVEPGEAVGVVAGQSIGEPSTQMTLNTFHLAGHAAKNVTLGIPRLREIVMTASANLSTPSMTLYPHAELSVNDMNKFAKSISRLPLSSVLDKVTVTENVGTGTQFTQARQYKIRLDFYPAKEYTQEYAIQVRDVAESIEKKFCPRLHKMVRMDLKKKGENSSLSTARSGGIPTIGEASGSIEQQTIRQDDAGEEGGRDDDVMSDDGEAEGDATDAKQRGRREDSVEFDAPEEGEQAAEDVDAESEDETYGGSPKASRASTPEAGSDDEDAVPLVPLEESSEIREGRVTHACADVSTFKFDDKAGAYCEITFEYSVHTPKILMLNHVEAAAEFATIHVIPGITSAVLVTKDPANGKDLDEPYILTEGSNLIAMREFGHIIDTSRIATNDIHSMLRLYGVEACRASIVKEIHAVFSGHGISVDQRHLSLIADTMTKGGGFTAFNRIGMKGNPSPFMKMSFETTVGFLKDAVLEKDVDELKNPSARIVVGRLGTVGTGSFDVLAPVLVQDPLKEEVLPTVDEDVEMDDA</sequence>
<dbReference type="Gene3D" id="3.30.1490.180">
    <property type="entry name" value="RNA polymerase ii"/>
    <property type="match status" value="1"/>
</dbReference>
<comment type="subcellular location">
    <subcellularLocation>
        <location evidence="1">Nucleus</location>
    </subcellularLocation>
</comment>
<dbReference type="EC" id="2.7.7.6" evidence="14"/>
<dbReference type="Proteomes" id="UP000799764">
    <property type="component" value="Unassembled WGS sequence"/>
</dbReference>
<protein>
    <recommendedName>
        <fullName evidence="14">DNA-directed RNA polymerase subunit</fullName>
        <ecNumber evidence="14">2.7.7.6</ecNumber>
    </recommendedName>
</protein>
<organism evidence="17 18">
    <name type="scientific">Karstenula rhodostoma CBS 690.94</name>
    <dbReference type="NCBI Taxonomy" id="1392251"/>
    <lineage>
        <taxon>Eukaryota</taxon>
        <taxon>Fungi</taxon>
        <taxon>Dikarya</taxon>
        <taxon>Ascomycota</taxon>
        <taxon>Pezizomycotina</taxon>
        <taxon>Dothideomycetes</taxon>
        <taxon>Pleosporomycetidae</taxon>
        <taxon>Pleosporales</taxon>
        <taxon>Massarineae</taxon>
        <taxon>Didymosphaeriaceae</taxon>
        <taxon>Karstenula</taxon>
    </lineage>
</organism>
<feature type="region of interest" description="Disordered" evidence="15">
    <location>
        <begin position="141"/>
        <end position="160"/>
    </location>
</feature>
<keyword evidence="4 14" id="KW-0240">DNA-directed RNA polymerase</keyword>
<dbReference type="GO" id="GO:0003899">
    <property type="term" value="F:DNA-directed RNA polymerase activity"/>
    <property type="evidence" value="ECO:0007669"/>
    <property type="project" value="UniProtKB-EC"/>
</dbReference>
<keyword evidence="9" id="KW-0460">Magnesium</keyword>
<feature type="compositionally biased region" description="Acidic residues" evidence="15">
    <location>
        <begin position="1393"/>
        <end position="1404"/>
    </location>
</feature>
<evidence type="ECO:0000256" key="1">
    <source>
        <dbReference type="ARBA" id="ARBA00004123"/>
    </source>
</evidence>
<dbReference type="SMART" id="SM00663">
    <property type="entry name" value="RPOLA_N"/>
    <property type="match status" value="1"/>
</dbReference>
<accession>A0A9P4UE36</accession>
<feature type="domain" description="RNA polymerase N-terminal" evidence="16">
    <location>
        <begin position="369"/>
        <end position="695"/>
    </location>
</feature>
<dbReference type="PANTHER" id="PTHR19376">
    <property type="entry name" value="DNA-DIRECTED RNA POLYMERASE"/>
    <property type="match status" value="1"/>
</dbReference>
<feature type="region of interest" description="Disordered" evidence="15">
    <location>
        <begin position="1350"/>
        <end position="1464"/>
    </location>
</feature>
<evidence type="ECO:0000256" key="11">
    <source>
        <dbReference type="ARBA" id="ARBA00023242"/>
    </source>
</evidence>
<gene>
    <name evidence="17" type="ORF">P171DRAFT_386642</name>
</gene>
<comment type="caution">
    <text evidence="17">The sequence shown here is derived from an EMBL/GenBank/DDBJ whole genome shotgun (WGS) entry which is preliminary data.</text>
</comment>
<comment type="similarity">
    <text evidence="2 14">Belongs to the RNA polymerase beta' chain family.</text>
</comment>
<keyword evidence="8" id="KW-0862">Zinc</keyword>
<evidence type="ECO:0000256" key="10">
    <source>
        <dbReference type="ARBA" id="ARBA00023163"/>
    </source>
</evidence>
<keyword evidence="5 14" id="KW-0808">Transferase</keyword>
<dbReference type="InterPro" id="IPR047107">
    <property type="entry name" value="DNA-dir_RNA_pol1_lsu_C"/>
</dbReference>
<name>A0A9P4UE36_9PLEO</name>
<dbReference type="InterPro" id="IPR007081">
    <property type="entry name" value="RNA_pol_Rpb1_5"/>
</dbReference>
<comment type="catalytic activity">
    <reaction evidence="12 14">
        <text>RNA(n) + a ribonucleoside 5'-triphosphate = RNA(n+1) + diphosphate</text>
        <dbReference type="Rhea" id="RHEA:21248"/>
        <dbReference type="Rhea" id="RHEA-COMP:14527"/>
        <dbReference type="Rhea" id="RHEA-COMP:17342"/>
        <dbReference type="ChEBI" id="CHEBI:33019"/>
        <dbReference type="ChEBI" id="CHEBI:61557"/>
        <dbReference type="ChEBI" id="CHEBI:140395"/>
        <dbReference type="EC" id="2.7.7.6"/>
    </reaction>
</comment>
<keyword evidence="18" id="KW-1185">Reference proteome</keyword>
<dbReference type="CDD" id="cd02735">
    <property type="entry name" value="RNAP_I_Rpa1_C"/>
    <property type="match status" value="1"/>
</dbReference>
<dbReference type="GO" id="GO:0003677">
    <property type="term" value="F:DNA binding"/>
    <property type="evidence" value="ECO:0007669"/>
    <property type="project" value="InterPro"/>
</dbReference>
<feature type="compositionally biased region" description="Acidic residues" evidence="15">
    <location>
        <begin position="1417"/>
        <end position="1440"/>
    </location>
</feature>
<dbReference type="Gene3D" id="1.10.132.30">
    <property type="match status" value="1"/>
</dbReference>
<dbReference type="FunFam" id="2.40.40.20:FF:000019">
    <property type="entry name" value="DNA-directed RNA polymerase II subunit RPB1"/>
    <property type="match status" value="1"/>
</dbReference>
<dbReference type="Gene3D" id="1.10.150.390">
    <property type="match status" value="1"/>
</dbReference>
<dbReference type="InterPro" id="IPR000722">
    <property type="entry name" value="RNA_pol_asu"/>
</dbReference>
<evidence type="ECO:0000256" key="5">
    <source>
        <dbReference type="ARBA" id="ARBA00022679"/>
    </source>
</evidence>
<dbReference type="FunFam" id="1.10.274.100:FF:000006">
    <property type="entry name" value="DNA-directed RNA polymerase subunit"/>
    <property type="match status" value="1"/>
</dbReference>
<evidence type="ECO:0000256" key="2">
    <source>
        <dbReference type="ARBA" id="ARBA00006460"/>
    </source>
</evidence>
<dbReference type="FunFam" id="4.10.860.120:FF:000006">
    <property type="entry name" value="DNA-directed RNA polymerase subunit"/>
    <property type="match status" value="1"/>
</dbReference>
<feature type="compositionally biased region" description="Basic and acidic residues" evidence="15">
    <location>
        <begin position="1405"/>
        <end position="1416"/>
    </location>
</feature>
<dbReference type="InterPro" id="IPR007080">
    <property type="entry name" value="RNA_pol_Rpb1_1"/>
</dbReference>
<dbReference type="InterPro" id="IPR044893">
    <property type="entry name" value="RNA_pol_Rpb1_clamp_domain"/>
</dbReference>
<evidence type="ECO:0000256" key="3">
    <source>
        <dbReference type="ARBA" id="ARBA00011251"/>
    </source>
</evidence>
<dbReference type="FunFam" id="1.10.150.390:FF:000005">
    <property type="entry name" value="DNA-directed RNA polymerase subunit"/>
    <property type="match status" value="1"/>
</dbReference>
<dbReference type="CDD" id="cd01435">
    <property type="entry name" value="RNAP_I_RPA1_N"/>
    <property type="match status" value="1"/>
</dbReference>
<evidence type="ECO:0000313" key="18">
    <source>
        <dbReference type="Proteomes" id="UP000799764"/>
    </source>
</evidence>
<evidence type="ECO:0000256" key="7">
    <source>
        <dbReference type="ARBA" id="ARBA00022723"/>
    </source>
</evidence>
<dbReference type="Pfam" id="PF04983">
    <property type="entry name" value="RNA_pol_Rpb1_3"/>
    <property type="match status" value="1"/>
</dbReference>